<keyword evidence="1" id="KW-0805">Transcription regulation</keyword>
<dbReference type="SUPFAM" id="SSF51206">
    <property type="entry name" value="cAMP-binding domain-like"/>
    <property type="match status" value="1"/>
</dbReference>
<dbReference type="Gene3D" id="2.60.120.10">
    <property type="entry name" value="Jelly Rolls"/>
    <property type="match status" value="1"/>
</dbReference>
<dbReference type="GO" id="GO:0005829">
    <property type="term" value="C:cytosol"/>
    <property type="evidence" value="ECO:0007669"/>
    <property type="project" value="TreeGrafter"/>
</dbReference>
<evidence type="ECO:0000256" key="1">
    <source>
        <dbReference type="ARBA" id="ARBA00023015"/>
    </source>
</evidence>
<dbReference type="CDD" id="cd00038">
    <property type="entry name" value="CAP_ED"/>
    <property type="match status" value="1"/>
</dbReference>
<dbReference type="RefSeq" id="WP_103685811.1">
    <property type="nucleotide sequence ID" value="NZ_PQGG01000040.1"/>
</dbReference>
<dbReference type="EMBL" id="PQGG01000040">
    <property type="protein sequence ID" value="POP51478.1"/>
    <property type="molecule type" value="Genomic_DNA"/>
</dbReference>
<feature type="domain" description="Cyclic nucleotide-binding" evidence="4">
    <location>
        <begin position="31"/>
        <end position="121"/>
    </location>
</feature>
<dbReference type="InterPro" id="IPR000595">
    <property type="entry name" value="cNMP-bd_dom"/>
</dbReference>
<dbReference type="InterPro" id="IPR012318">
    <property type="entry name" value="HTH_CRP"/>
</dbReference>
<dbReference type="PANTHER" id="PTHR24567:SF75">
    <property type="entry name" value="FUMARATE AND NITRATE REDUCTION REGULATORY PROTEIN"/>
    <property type="match status" value="1"/>
</dbReference>
<comment type="caution">
    <text evidence="6">The sequence shown here is derived from an EMBL/GenBank/DDBJ whole genome shotgun (WGS) entry which is preliminary data.</text>
</comment>
<dbReference type="NCBIfam" id="NF008365">
    <property type="entry name" value="PRK11161.1"/>
    <property type="match status" value="1"/>
</dbReference>
<dbReference type="CDD" id="cd00092">
    <property type="entry name" value="HTH_CRP"/>
    <property type="match status" value="1"/>
</dbReference>
<evidence type="ECO:0000256" key="3">
    <source>
        <dbReference type="ARBA" id="ARBA00023163"/>
    </source>
</evidence>
<dbReference type="Proteomes" id="UP000237222">
    <property type="component" value="Unassembled WGS sequence"/>
</dbReference>
<gene>
    <name evidence="6" type="ORF">C0068_17030</name>
</gene>
<keyword evidence="3" id="KW-0804">Transcription</keyword>
<dbReference type="SMART" id="SM00100">
    <property type="entry name" value="cNMP"/>
    <property type="match status" value="1"/>
</dbReference>
<name>A0A2S4HBZ0_9GAMM</name>
<dbReference type="InterPro" id="IPR018335">
    <property type="entry name" value="Tscrpt_reg_HTH_Crp-type_CS"/>
</dbReference>
<dbReference type="InterPro" id="IPR050397">
    <property type="entry name" value="Env_Response_Regulators"/>
</dbReference>
<dbReference type="PROSITE" id="PS50042">
    <property type="entry name" value="CNMP_BINDING_3"/>
    <property type="match status" value="1"/>
</dbReference>
<protein>
    <submittedName>
        <fullName evidence="6">Crp/Fnr family transcriptional regulator</fullName>
    </submittedName>
</protein>
<keyword evidence="2" id="KW-0238">DNA-binding</keyword>
<evidence type="ECO:0000313" key="7">
    <source>
        <dbReference type="Proteomes" id="UP000237222"/>
    </source>
</evidence>
<dbReference type="PROSITE" id="PS00042">
    <property type="entry name" value="HTH_CRP_1"/>
    <property type="match status" value="1"/>
</dbReference>
<accession>A0A2S4HBZ0</accession>
<evidence type="ECO:0000259" key="4">
    <source>
        <dbReference type="PROSITE" id="PS50042"/>
    </source>
</evidence>
<dbReference type="InterPro" id="IPR036390">
    <property type="entry name" value="WH_DNA-bd_sf"/>
</dbReference>
<dbReference type="SMART" id="SM00419">
    <property type="entry name" value="HTH_CRP"/>
    <property type="match status" value="1"/>
</dbReference>
<dbReference type="Pfam" id="PF00027">
    <property type="entry name" value="cNMP_binding"/>
    <property type="match status" value="1"/>
</dbReference>
<dbReference type="SUPFAM" id="SSF46785">
    <property type="entry name" value="Winged helix' DNA-binding domain"/>
    <property type="match status" value="1"/>
</dbReference>
<dbReference type="OrthoDB" id="7643467at2"/>
<dbReference type="Pfam" id="PF13545">
    <property type="entry name" value="HTH_Crp_2"/>
    <property type="match status" value="1"/>
</dbReference>
<dbReference type="InterPro" id="IPR014710">
    <property type="entry name" value="RmlC-like_jellyroll"/>
</dbReference>
<proteinExistence type="predicted"/>
<dbReference type="AlphaFoldDB" id="A0A2S4HBZ0"/>
<evidence type="ECO:0000256" key="2">
    <source>
        <dbReference type="ARBA" id="ARBA00023125"/>
    </source>
</evidence>
<dbReference type="PRINTS" id="PR00034">
    <property type="entry name" value="HTHCRP"/>
</dbReference>
<evidence type="ECO:0000313" key="6">
    <source>
        <dbReference type="EMBL" id="POP51478.1"/>
    </source>
</evidence>
<dbReference type="GO" id="GO:0003677">
    <property type="term" value="F:DNA binding"/>
    <property type="evidence" value="ECO:0007669"/>
    <property type="project" value="UniProtKB-KW"/>
</dbReference>
<sequence length="248" mass="27645">MTSSAHSTEDKICPHNARQNCSSCRLSAICLPLALAQDEVVQLDEIVQRGRPLQTDELLYREGDNFNSIFAVRSGSVKAYRVSDKGEEQVTGFYLPGEILGMDGIGQNRYANSAQAMEVSAICEIPFSKIEDLSGRLPNMQKHFFKLLSQEIVEDQRHITLLSKHSAEERLASLLVSISARNARRNLSAFSFRLPMSRTDIGNFLGLTIETVSRVFSRFAKQGLIKINKKEILVLDIDALKRVASLAN</sequence>
<reference evidence="6" key="1">
    <citation type="submission" date="2018-01" db="EMBL/GenBank/DDBJ databases">
        <authorList>
            <person name="Yu X.-D."/>
        </authorList>
    </citation>
    <scope>NUCLEOTIDE SEQUENCE</scope>
    <source>
        <strain evidence="6">ZX-21</strain>
    </source>
</reference>
<dbReference type="InterPro" id="IPR036388">
    <property type="entry name" value="WH-like_DNA-bd_sf"/>
</dbReference>
<evidence type="ECO:0000259" key="5">
    <source>
        <dbReference type="PROSITE" id="PS51063"/>
    </source>
</evidence>
<dbReference type="PANTHER" id="PTHR24567">
    <property type="entry name" value="CRP FAMILY TRANSCRIPTIONAL REGULATORY PROTEIN"/>
    <property type="match status" value="1"/>
</dbReference>
<dbReference type="InterPro" id="IPR018490">
    <property type="entry name" value="cNMP-bd_dom_sf"/>
</dbReference>
<organism evidence="6 7">
    <name type="scientific">Zhongshania marina</name>
    <dbReference type="NCBI Taxonomy" id="2304603"/>
    <lineage>
        <taxon>Bacteria</taxon>
        <taxon>Pseudomonadati</taxon>
        <taxon>Pseudomonadota</taxon>
        <taxon>Gammaproteobacteria</taxon>
        <taxon>Cellvibrionales</taxon>
        <taxon>Spongiibacteraceae</taxon>
        <taxon>Zhongshania</taxon>
    </lineage>
</organism>
<dbReference type="FunFam" id="1.10.10.10:FF:000028">
    <property type="entry name" value="Fumarate/nitrate reduction transcriptional regulator Fnr"/>
    <property type="match status" value="1"/>
</dbReference>
<dbReference type="GO" id="GO:0003700">
    <property type="term" value="F:DNA-binding transcription factor activity"/>
    <property type="evidence" value="ECO:0007669"/>
    <property type="project" value="InterPro"/>
</dbReference>
<dbReference type="PROSITE" id="PS51063">
    <property type="entry name" value="HTH_CRP_2"/>
    <property type="match status" value="1"/>
</dbReference>
<dbReference type="Gene3D" id="1.10.10.10">
    <property type="entry name" value="Winged helix-like DNA-binding domain superfamily/Winged helix DNA-binding domain"/>
    <property type="match status" value="1"/>
</dbReference>
<feature type="domain" description="HTH crp-type" evidence="5">
    <location>
        <begin position="165"/>
        <end position="238"/>
    </location>
</feature>